<organism evidence="1 2">
    <name type="scientific">Thalassotalea profundi</name>
    <dbReference type="NCBI Taxonomy" id="2036687"/>
    <lineage>
        <taxon>Bacteria</taxon>
        <taxon>Pseudomonadati</taxon>
        <taxon>Pseudomonadota</taxon>
        <taxon>Gammaproteobacteria</taxon>
        <taxon>Alteromonadales</taxon>
        <taxon>Colwelliaceae</taxon>
        <taxon>Thalassotalea</taxon>
    </lineage>
</organism>
<dbReference type="RefSeq" id="WP_189377572.1">
    <property type="nucleotide sequence ID" value="NZ_BNAH01000005.1"/>
</dbReference>
<reference evidence="2" key="1">
    <citation type="journal article" date="2019" name="Int. J. Syst. Evol. Microbiol.">
        <title>The Global Catalogue of Microorganisms (GCM) 10K type strain sequencing project: providing services to taxonomists for standard genome sequencing and annotation.</title>
        <authorList>
            <consortium name="The Broad Institute Genomics Platform"/>
            <consortium name="The Broad Institute Genome Sequencing Center for Infectious Disease"/>
            <person name="Wu L."/>
            <person name="Ma J."/>
        </authorList>
    </citation>
    <scope>NUCLEOTIDE SEQUENCE [LARGE SCALE GENOMIC DNA]</scope>
    <source>
        <strain evidence="2">CGMCC 1.15922</strain>
    </source>
</reference>
<dbReference type="EMBL" id="BNAH01000005">
    <property type="protein sequence ID" value="GHE86249.1"/>
    <property type="molecule type" value="Genomic_DNA"/>
</dbReference>
<evidence type="ECO:0000313" key="2">
    <source>
        <dbReference type="Proteomes" id="UP000626370"/>
    </source>
</evidence>
<comment type="caution">
    <text evidence="1">The sequence shown here is derived from an EMBL/GenBank/DDBJ whole genome shotgun (WGS) entry which is preliminary data.</text>
</comment>
<evidence type="ECO:0000313" key="1">
    <source>
        <dbReference type="EMBL" id="GHE86249.1"/>
    </source>
</evidence>
<sequence length="76" mass="8891">MYKLSRETEIALMEVAVMHPNTSIDELLMKWVTRFYNEHEESFDYYVNQKNSTLPMGGRASDIQPSHQTTTNFFAV</sequence>
<name>A0ABQ3IPC6_9GAMM</name>
<proteinExistence type="predicted"/>
<keyword evidence="2" id="KW-1185">Reference proteome</keyword>
<protein>
    <submittedName>
        <fullName evidence="1">Uncharacterized protein</fullName>
    </submittedName>
</protein>
<dbReference type="Proteomes" id="UP000626370">
    <property type="component" value="Unassembled WGS sequence"/>
</dbReference>
<accession>A0ABQ3IPC6</accession>
<gene>
    <name evidence="1" type="ORF">GCM10011501_14170</name>
</gene>